<reference evidence="5" key="1">
    <citation type="submission" date="2022-06" db="EMBL/GenBank/DDBJ databases">
        <title>Vallitalea longa sp. nov., an anaerobic bacterium isolated from marine sediment.</title>
        <authorList>
            <person name="Hirano S."/>
            <person name="Terahara T."/>
            <person name="Mori K."/>
            <person name="Hamada M."/>
            <person name="Matsumoto R."/>
            <person name="Kobayashi T."/>
        </authorList>
    </citation>
    <scope>NUCLEOTIDE SEQUENCE</scope>
    <source>
        <strain evidence="5">SH18-1</strain>
    </source>
</reference>
<dbReference type="PRINTS" id="PR00598">
    <property type="entry name" value="HTHMARR"/>
</dbReference>
<dbReference type="SUPFAM" id="SSF46785">
    <property type="entry name" value="Winged helix' DNA-binding domain"/>
    <property type="match status" value="1"/>
</dbReference>
<evidence type="ECO:0000256" key="1">
    <source>
        <dbReference type="ARBA" id="ARBA00023015"/>
    </source>
</evidence>
<dbReference type="PANTHER" id="PTHR42756">
    <property type="entry name" value="TRANSCRIPTIONAL REGULATOR, MARR"/>
    <property type="match status" value="1"/>
</dbReference>
<evidence type="ECO:0000313" key="5">
    <source>
        <dbReference type="EMBL" id="GKX30501.1"/>
    </source>
</evidence>
<keyword evidence="6" id="KW-1185">Reference proteome</keyword>
<evidence type="ECO:0000256" key="2">
    <source>
        <dbReference type="ARBA" id="ARBA00023125"/>
    </source>
</evidence>
<dbReference type="AlphaFoldDB" id="A0A9W5YD64"/>
<dbReference type="GO" id="GO:0003677">
    <property type="term" value="F:DNA binding"/>
    <property type="evidence" value="ECO:0007669"/>
    <property type="project" value="UniProtKB-KW"/>
</dbReference>
<dbReference type="EMBL" id="BRLB01000010">
    <property type="protein sequence ID" value="GKX30501.1"/>
    <property type="molecule type" value="Genomic_DNA"/>
</dbReference>
<accession>A0A9W5YD64</accession>
<evidence type="ECO:0000259" key="4">
    <source>
        <dbReference type="PROSITE" id="PS50995"/>
    </source>
</evidence>
<gene>
    <name evidence="5" type="ORF">SH1V18_29810</name>
</gene>
<evidence type="ECO:0000313" key="6">
    <source>
        <dbReference type="Proteomes" id="UP001144256"/>
    </source>
</evidence>
<keyword evidence="2" id="KW-0238">DNA-binding</keyword>
<dbReference type="InterPro" id="IPR000835">
    <property type="entry name" value="HTH_MarR-typ"/>
</dbReference>
<dbReference type="PROSITE" id="PS50995">
    <property type="entry name" value="HTH_MARR_2"/>
    <property type="match status" value="1"/>
</dbReference>
<organism evidence="5 6">
    <name type="scientific">Vallitalea longa</name>
    <dbReference type="NCBI Taxonomy" id="2936439"/>
    <lineage>
        <taxon>Bacteria</taxon>
        <taxon>Bacillati</taxon>
        <taxon>Bacillota</taxon>
        <taxon>Clostridia</taxon>
        <taxon>Lachnospirales</taxon>
        <taxon>Vallitaleaceae</taxon>
        <taxon>Vallitalea</taxon>
    </lineage>
</organism>
<keyword evidence="3" id="KW-0804">Transcription</keyword>
<name>A0A9W5YD64_9FIRM</name>
<dbReference type="Pfam" id="PF12802">
    <property type="entry name" value="MarR_2"/>
    <property type="match status" value="1"/>
</dbReference>
<evidence type="ECO:0000256" key="3">
    <source>
        <dbReference type="ARBA" id="ARBA00023163"/>
    </source>
</evidence>
<dbReference type="InterPro" id="IPR036390">
    <property type="entry name" value="WH_DNA-bd_sf"/>
</dbReference>
<feature type="domain" description="HTH marR-type" evidence="4">
    <location>
        <begin position="14"/>
        <end position="146"/>
    </location>
</feature>
<dbReference type="GO" id="GO:0003700">
    <property type="term" value="F:DNA-binding transcription factor activity"/>
    <property type="evidence" value="ECO:0007669"/>
    <property type="project" value="InterPro"/>
</dbReference>
<sequence>MEDKKIGFQLMISGHLIKRELDRTHEKVKLKVLGEQGNLFHTDTRIISFLARNNDKEIYQKDIEHFLSLTAPTVSNKLRTLEEKGLIKRVYSKEDTRLKQVILTEKAIDIDKRMTSEIAIFENRITRVLSEKEQDQLIHTLNKIKQEFQ</sequence>
<dbReference type="RefSeq" id="WP_281816742.1">
    <property type="nucleotide sequence ID" value="NZ_BRLB01000010.1"/>
</dbReference>
<comment type="caution">
    <text evidence="5">The sequence shown here is derived from an EMBL/GenBank/DDBJ whole genome shotgun (WGS) entry which is preliminary data.</text>
</comment>
<dbReference type="Proteomes" id="UP001144256">
    <property type="component" value="Unassembled WGS sequence"/>
</dbReference>
<protein>
    <recommendedName>
        <fullName evidence="4">HTH marR-type domain-containing protein</fullName>
    </recommendedName>
</protein>
<dbReference type="InterPro" id="IPR036388">
    <property type="entry name" value="WH-like_DNA-bd_sf"/>
</dbReference>
<dbReference type="SMART" id="SM00347">
    <property type="entry name" value="HTH_MARR"/>
    <property type="match status" value="1"/>
</dbReference>
<proteinExistence type="predicted"/>
<keyword evidence="1" id="KW-0805">Transcription regulation</keyword>
<dbReference type="Gene3D" id="1.10.10.10">
    <property type="entry name" value="Winged helix-like DNA-binding domain superfamily/Winged helix DNA-binding domain"/>
    <property type="match status" value="1"/>
</dbReference>
<dbReference type="PANTHER" id="PTHR42756:SF1">
    <property type="entry name" value="TRANSCRIPTIONAL REPRESSOR OF EMRAB OPERON"/>
    <property type="match status" value="1"/>
</dbReference>